<organism evidence="2 3">
    <name type="scientific">Monilinia fructigena</name>
    <dbReference type="NCBI Taxonomy" id="38457"/>
    <lineage>
        <taxon>Eukaryota</taxon>
        <taxon>Fungi</taxon>
        <taxon>Dikarya</taxon>
        <taxon>Ascomycota</taxon>
        <taxon>Pezizomycotina</taxon>
        <taxon>Leotiomycetes</taxon>
        <taxon>Helotiales</taxon>
        <taxon>Sclerotiniaceae</taxon>
        <taxon>Monilinia</taxon>
    </lineage>
</organism>
<dbReference type="Proteomes" id="UP000249056">
    <property type="component" value="Unassembled WGS sequence"/>
</dbReference>
<evidence type="ECO:0000313" key="2">
    <source>
        <dbReference type="EMBL" id="RAL61562.1"/>
    </source>
</evidence>
<feature type="compositionally biased region" description="Basic and acidic residues" evidence="1">
    <location>
        <begin position="109"/>
        <end position="125"/>
    </location>
</feature>
<feature type="compositionally biased region" description="Polar residues" evidence="1">
    <location>
        <begin position="82"/>
        <end position="94"/>
    </location>
</feature>
<dbReference type="AlphaFoldDB" id="A0A395IMM8"/>
<feature type="compositionally biased region" description="Basic and acidic residues" evidence="1">
    <location>
        <begin position="8"/>
        <end position="27"/>
    </location>
</feature>
<name>A0A395IMM8_9HELO</name>
<comment type="caution">
    <text evidence="2">The sequence shown here is derived from an EMBL/GenBank/DDBJ whole genome shotgun (WGS) entry which is preliminary data.</text>
</comment>
<feature type="region of interest" description="Disordered" evidence="1">
    <location>
        <begin position="80"/>
        <end position="138"/>
    </location>
</feature>
<gene>
    <name evidence="2" type="ORF">DID88_009601</name>
</gene>
<keyword evidence="3" id="KW-1185">Reference proteome</keyword>
<protein>
    <submittedName>
        <fullName evidence="2">Uncharacterized protein</fullName>
    </submittedName>
</protein>
<evidence type="ECO:0000313" key="3">
    <source>
        <dbReference type="Proteomes" id="UP000249056"/>
    </source>
</evidence>
<evidence type="ECO:0000256" key="1">
    <source>
        <dbReference type="SAM" id="MobiDB-lite"/>
    </source>
</evidence>
<accession>A0A395IMM8</accession>
<reference evidence="2 3" key="1">
    <citation type="submission" date="2018-06" db="EMBL/GenBank/DDBJ databases">
        <title>Genome Sequence of the Brown Rot Fungal Pathogen Monilinia fructigena.</title>
        <authorList>
            <person name="Landi L."/>
            <person name="De Miccolis Angelini R.M."/>
            <person name="Pollastro S."/>
            <person name="Abate D."/>
            <person name="Faretra F."/>
            <person name="Romanazzi G."/>
        </authorList>
    </citation>
    <scope>NUCLEOTIDE SEQUENCE [LARGE SCALE GENOMIC DNA]</scope>
    <source>
        <strain evidence="2 3">Mfrg269</strain>
    </source>
</reference>
<feature type="region of interest" description="Disordered" evidence="1">
    <location>
        <begin position="1"/>
        <end position="64"/>
    </location>
</feature>
<proteinExistence type="predicted"/>
<sequence length="161" mass="18194">MSNVVSNKQEKGEKETDPRRKGKEGAEAQKGLEATNGGETPEEGEDAVPEKLENLPSKTPSKNFPEVCHLQFARTVQAPWHVSQSAEPSITQSIRRQEERPVQRTPAKQAREDDYELGRAQRDYNYDSPFGNNAEPALTDREAMETELIRALISSYFQHRP</sequence>
<dbReference type="EMBL" id="QKRW01000030">
    <property type="protein sequence ID" value="RAL61562.1"/>
    <property type="molecule type" value="Genomic_DNA"/>
</dbReference>
<dbReference type="OrthoDB" id="5061070at2759"/>